<dbReference type="OrthoDB" id="2250876at2759"/>
<dbReference type="EMBL" id="CBTN010000079">
    <property type="protein sequence ID" value="CDH60000.1"/>
    <property type="molecule type" value="Genomic_DNA"/>
</dbReference>
<organism evidence="2 3">
    <name type="scientific">Lichtheimia corymbifera JMRC:FSU:9682</name>
    <dbReference type="NCBI Taxonomy" id="1263082"/>
    <lineage>
        <taxon>Eukaryota</taxon>
        <taxon>Fungi</taxon>
        <taxon>Fungi incertae sedis</taxon>
        <taxon>Mucoromycota</taxon>
        <taxon>Mucoromycotina</taxon>
        <taxon>Mucoromycetes</taxon>
        <taxon>Mucorales</taxon>
        <taxon>Lichtheimiaceae</taxon>
        <taxon>Lichtheimia</taxon>
    </lineage>
</organism>
<dbReference type="InterPro" id="IPR013087">
    <property type="entry name" value="Znf_C2H2_type"/>
</dbReference>
<feature type="domain" description="C2H2-type" evidence="1">
    <location>
        <begin position="6"/>
        <end position="27"/>
    </location>
</feature>
<sequence>MATFVCDPCRLSFSSQRLLSSHNSQKHRDYAHATCHDGTELCLRRSNGSFTCICSDDKTFDSIGGFRKHFQNGKCPILKDVKFYGEQDVHESEDDTEISDEELGLEQIPAARKLTNDHSHGIPSDWSTIKETKREYDHAVLHACSATDYRPDEQKRLLTIMDSYHLRPLSLCSSNDDVERNALTHETHLQSLHESSTIVTATAPKKRKLEPDTSTTRMEASLYSALISAKNTKSLMIPWRCFSIKPQKPKNAIKFTLTTSAFNESTNDIRTRPYTVFTLCEYDNANEDSNYRVGSLLLQQVANSMLKGIEVIDIKTIHHLRSKMKKGDMLQHFDEIIDLLGDKKSVNIIANNDLNDILQRIASSLSPQLTKAN</sequence>
<keyword evidence="3" id="KW-1185">Reference proteome</keyword>
<evidence type="ECO:0000259" key="1">
    <source>
        <dbReference type="PROSITE" id="PS00028"/>
    </source>
</evidence>
<evidence type="ECO:0000313" key="3">
    <source>
        <dbReference type="Proteomes" id="UP000027586"/>
    </source>
</evidence>
<dbReference type="AlphaFoldDB" id="A0A068SDF4"/>
<dbReference type="VEuPathDB" id="FungiDB:LCOR_10799.1"/>
<proteinExistence type="predicted"/>
<protein>
    <recommendedName>
        <fullName evidence="1">C2H2-type domain-containing protein</fullName>
    </recommendedName>
</protein>
<reference evidence="2" key="1">
    <citation type="submission" date="2013-08" db="EMBL/GenBank/DDBJ databases">
        <title>Gene expansion shapes genome architecture in the human pathogen Lichtheimia corymbifera: an evolutionary genomics analysis in the ancient terrestrial Mucorales (Mucoromycotina).</title>
        <authorList>
            <person name="Schwartze V.U."/>
            <person name="Winter S."/>
            <person name="Shelest E."/>
            <person name="Marcet-Houben M."/>
            <person name="Horn F."/>
            <person name="Wehner S."/>
            <person name="Hoffmann K."/>
            <person name="Riege K."/>
            <person name="Sammeth M."/>
            <person name="Nowrousian M."/>
            <person name="Valiante V."/>
            <person name="Linde J."/>
            <person name="Jacobsen I.D."/>
            <person name="Marz M."/>
            <person name="Brakhage A.A."/>
            <person name="Gabaldon T."/>
            <person name="Bocker S."/>
            <person name="Voigt K."/>
        </authorList>
    </citation>
    <scope>NUCLEOTIDE SEQUENCE [LARGE SCALE GENOMIC DNA]</scope>
    <source>
        <strain evidence="2">FSU 9682</strain>
    </source>
</reference>
<name>A0A068SDF4_9FUNG</name>
<dbReference type="Proteomes" id="UP000027586">
    <property type="component" value="Unassembled WGS sequence"/>
</dbReference>
<accession>A0A068SDF4</accession>
<evidence type="ECO:0000313" key="2">
    <source>
        <dbReference type="EMBL" id="CDH60000.1"/>
    </source>
</evidence>
<comment type="caution">
    <text evidence="2">The sequence shown here is derived from an EMBL/GenBank/DDBJ whole genome shotgun (WGS) entry which is preliminary data.</text>
</comment>
<gene>
    <name evidence="2" type="ORF">LCOR_10799.1</name>
</gene>
<dbReference type="PROSITE" id="PS00028">
    <property type="entry name" value="ZINC_FINGER_C2H2_1"/>
    <property type="match status" value="1"/>
</dbReference>
<dbReference type="STRING" id="1263082.A0A068SDF4"/>